<evidence type="ECO:0000256" key="1">
    <source>
        <dbReference type="SAM" id="Phobius"/>
    </source>
</evidence>
<feature type="transmembrane region" description="Helical" evidence="1">
    <location>
        <begin position="64"/>
        <end position="82"/>
    </location>
</feature>
<keyword evidence="1" id="KW-0812">Transmembrane</keyword>
<accession>A0A3K8YMV9</accession>
<name>A0A3K8YMV9_SALER</name>
<dbReference type="AlphaFoldDB" id="A0A3K8YMV9"/>
<organism evidence="2">
    <name type="scientific">Salmonella enterica</name>
    <name type="common">Salmonella choleraesuis</name>
    <dbReference type="NCBI Taxonomy" id="28901"/>
    <lineage>
        <taxon>Bacteria</taxon>
        <taxon>Pseudomonadati</taxon>
        <taxon>Pseudomonadota</taxon>
        <taxon>Gammaproteobacteria</taxon>
        <taxon>Enterobacterales</taxon>
        <taxon>Enterobacteriaceae</taxon>
        <taxon>Salmonella</taxon>
    </lineage>
</organism>
<gene>
    <name evidence="2" type="ORF">EEM47_23780</name>
</gene>
<protein>
    <submittedName>
        <fullName evidence="2">Uncharacterized protein</fullName>
    </submittedName>
</protein>
<sequence length="316" mass="35109">MDVAHMDFTDKLEIVVEKTIVLLPADVGQYLRSMITKEALITMAGILIAWVVAHFFGVGEIADFILVAGGYIALGATAIDAAHKLYDFADKTYNATTEADLDEAAHNLADAITLIGVNAVLALLLKNKPKDTFNTPYRGRTFPKISTKQINGMKNVAPRTPGWRYKPNFTITRANEAGLGSTDIWGNAKVGRAYDRTQKTAKEAIDDLHKGIFHERVHQYFSPKFYLLREPLVFLKQSGYNKSYILRYVEEAFSETVALMRKNGLSPKSIVDGLRFPLNNNYELSIVLLRHEATGVLLGPITVSSMVYNVYCGAIK</sequence>
<reference evidence="2" key="1">
    <citation type="submission" date="2018-11" db="EMBL/GenBank/DDBJ databases">
        <authorList>
            <consortium name="PulseNet: The National Subtyping Network for Foodborne Disease Surveillance"/>
            <person name="Tarr C.L."/>
            <person name="Trees E."/>
            <person name="Katz L.S."/>
            <person name="Carleton-Romer H.A."/>
            <person name="Stroika S."/>
            <person name="Kucerova Z."/>
            <person name="Roache K.F."/>
            <person name="Sabol A.L."/>
            <person name="Besser J."/>
            <person name="Gerner-Smidt P."/>
        </authorList>
    </citation>
    <scope>NUCLEOTIDE SEQUENCE [LARGE SCALE GENOMIC DNA]</scope>
    <source>
        <strain evidence="2">PNUSAS059688</strain>
    </source>
</reference>
<dbReference type="Proteomes" id="UP000885364">
    <property type="component" value="Unassembled WGS sequence"/>
</dbReference>
<feature type="transmembrane region" description="Helical" evidence="1">
    <location>
        <begin position="39"/>
        <end position="58"/>
    </location>
</feature>
<comment type="caution">
    <text evidence="2">The sequence shown here is derived from an EMBL/GenBank/DDBJ whole genome shotgun (WGS) entry which is preliminary data.</text>
</comment>
<keyword evidence="1" id="KW-0472">Membrane</keyword>
<evidence type="ECO:0000313" key="2">
    <source>
        <dbReference type="EMBL" id="MHI24741.1"/>
    </source>
</evidence>
<dbReference type="EMBL" id="ROVY01000162">
    <property type="protein sequence ID" value="MHI24741.1"/>
    <property type="molecule type" value="Genomic_DNA"/>
</dbReference>
<proteinExistence type="predicted"/>
<keyword evidence="1" id="KW-1133">Transmembrane helix</keyword>